<keyword evidence="2" id="KW-0210">Decarboxylase</keyword>
<accession>A0AAN1UDH5</accession>
<dbReference type="InterPro" id="IPR051151">
    <property type="entry name" value="Group_II_Decarboxylase"/>
</dbReference>
<evidence type="ECO:0000313" key="4">
    <source>
        <dbReference type="Proteomes" id="UP000263418"/>
    </source>
</evidence>
<name>A0AAN1UDH5_VIBVL</name>
<dbReference type="EMBL" id="CP019291">
    <property type="protein sequence ID" value="AXX61554.1"/>
    <property type="molecule type" value="Genomic_DNA"/>
</dbReference>
<dbReference type="SUPFAM" id="SSF53383">
    <property type="entry name" value="PLP-dependent transferases"/>
    <property type="match status" value="1"/>
</dbReference>
<organism evidence="3 4">
    <name type="scientific">Vibrio vulnificus</name>
    <dbReference type="NCBI Taxonomy" id="672"/>
    <lineage>
        <taxon>Bacteria</taxon>
        <taxon>Pseudomonadati</taxon>
        <taxon>Pseudomonadota</taxon>
        <taxon>Gammaproteobacteria</taxon>
        <taxon>Vibrionales</taxon>
        <taxon>Vibrionaceae</taxon>
        <taxon>Vibrio</taxon>
    </lineage>
</organism>
<dbReference type="PANTHER" id="PTHR46101:SF18">
    <property type="entry name" value="HISTIDINE DECARBOXYLASE"/>
    <property type="match status" value="1"/>
</dbReference>
<dbReference type="Proteomes" id="UP000263418">
    <property type="component" value="Chromosome 2"/>
</dbReference>
<reference evidence="3 4" key="1">
    <citation type="submission" date="2017-01" db="EMBL/GenBank/DDBJ databases">
        <title>Complete Genome Sequence of Vibrio vulnificus FORC_053.</title>
        <authorList>
            <consortium name="Food-borne Pathogen Omics Research Center"/>
            <person name="Chung H.Y."/>
            <person name="Na E.J."/>
            <person name="Song J.S."/>
            <person name="Kim H."/>
            <person name="Lee J.-H."/>
            <person name="Ryu S."/>
            <person name="Choi S.H."/>
        </authorList>
    </citation>
    <scope>NUCLEOTIDE SEQUENCE [LARGE SCALE GENOMIC DNA]</scope>
    <source>
        <strain evidence="3 4">FORC_053</strain>
    </source>
</reference>
<comment type="similarity">
    <text evidence="1">Belongs to the group II decarboxylase family.</text>
</comment>
<dbReference type="InterPro" id="IPR015421">
    <property type="entry name" value="PyrdxlP-dep_Trfase_major"/>
</dbReference>
<dbReference type="GO" id="GO:0016831">
    <property type="term" value="F:carboxy-lyase activity"/>
    <property type="evidence" value="ECO:0007669"/>
    <property type="project" value="UniProtKB-KW"/>
</dbReference>
<dbReference type="InterPro" id="IPR015424">
    <property type="entry name" value="PyrdxlP-dep_Trfase"/>
</dbReference>
<evidence type="ECO:0000313" key="3">
    <source>
        <dbReference type="EMBL" id="AXX61554.1"/>
    </source>
</evidence>
<evidence type="ECO:0000256" key="1">
    <source>
        <dbReference type="ARBA" id="ARBA00009533"/>
    </source>
</evidence>
<proteinExistence type="inferred from homology"/>
<sequence>MNMKNKHNVKIGYGPALVPWDEQVPDFAQGLISPPDADPIEVYRRANQSFGFEVDEIHQANFEIPPIGQSEDEQDTAFSQVQQYVNRQKARFLGYQTEEKIDYGKRIAPFLDVSMNNVGDPFVDGNYTINTKFVERMVLDYFASLWNAKWPSQGPYLKADGSWDRGDPESYWGYVLTMGSTEGNLYAMLNARDYLSGQTLLDDEICGEDAHGRTITTSQLYAHYPQTPQENPNAYTPVAFFSEDTHYSIVKAMSVEKIETFGALGNRLYPNDNPLGKGEVWPAEVPSEAPAEGLPVGSGAIDVDKLVKYVEFFAEKGYPIIVVLNYGTTFKGAYDNIDQATLALETVLKKHGLYERQVPVDPNDPSKTETRTGYWIHVDGALGASYMPFVKMAANLREYEGFFEENHCYTGPDFDFRNPMVHSIVTSGHKWPGAPWPTGVYMTKHQFMVSPPDNPAYIGSPDTTFAGSRSGISPLILWDYFAKHSYEKQIELAMKGQKMAQYAYEKLQEVANYWEDKGADIGVPKGLWLQRTPLSLSLIFCQPKDDIIFKYSLAKEEIDEPNPETGRKTRKYVHMFTMWDVTEKLIDELCDDLKADDAFNVADFKPLTNVRRTRDLPHSSAHLVKLPLKGRSFR</sequence>
<evidence type="ECO:0000256" key="2">
    <source>
        <dbReference type="ARBA" id="ARBA00022793"/>
    </source>
</evidence>
<dbReference type="AlphaFoldDB" id="A0AAN1UDH5"/>
<dbReference type="Gene3D" id="3.40.640.10">
    <property type="entry name" value="Type I PLP-dependent aspartate aminotransferase-like (Major domain)"/>
    <property type="match status" value="1"/>
</dbReference>
<keyword evidence="2" id="KW-0456">Lyase</keyword>
<gene>
    <name evidence="3" type="ORF">FORC53_3215</name>
</gene>
<protein>
    <submittedName>
        <fullName evidence="3">Glutamate decarboxylase</fullName>
    </submittedName>
</protein>
<dbReference type="PANTHER" id="PTHR46101">
    <property type="match status" value="1"/>
</dbReference>